<dbReference type="STRING" id="1679444.PYTT_1104"/>
<organism evidence="1 2">
    <name type="scientific">Akkermansia glycaniphila</name>
    <dbReference type="NCBI Taxonomy" id="1679444"/>
    <lineage>
        <taxon>Bacteria</taxon>
        <taxon>Pseudomonadati</taxon>
        <taxon>Verrucomicrobiota</taxon>
        <taxon>Verrucomicrobiia</taxon>
        <taxon>Verrucomicrobiales</taxon>
        <taxon>Akkermansiaceae</taxon>
        <taxon>Akkermansia</taxon>
    </lineage>
</organism>
<name>A0A1C7PHF2_9BACT</name>
<dbReference type="Proteomes" id="UP000176204">
    <property type="component" value="Chromosome I"/>
</dbReference>
<protein>
    <submittedName>
        <fullName evidence="1">Uncharacterized protein</fullName>
    </submittedName>
</protein>
<dbReference type="EMBL" id="LT629973">
    <property type="protein sequence ID" value="SEH83606.1"/>
    <property type="molecule type" value="Genomic_DNA"/>
</dbReference>
<evidence type="ECO:0000313" key="2">
    <source>
        <dbReference type="Proteomes" id="UP000176204"/>
    </source>
</evidence>
<reference evidence="2" key="1">
    <citation type="submission" date="2016-09" db="EMBL/GenBank/DDBJ databases">
        <authorList>
            <person name="Koehorst J."/>
        </authorList>
    </citation>
    <scope>NUCLEOTIDE SEQUENCE [LARGE SCALE GENOMIC DNA]</scope>
</reference>
<proteinExistence type="predicted"/>
<gene>
    <name evidence="1" type="ORF">PYTT_1104</name>
</gene>
<keyword evidence="2" id="KW-1185">Reference proteome</keyword>
<dbReference type="AlphaFoldDB" id="A0A1C7PHF2"/>
<accession>A0A1C7PHF2</accession>
<sequence>MTDTAFIGATSPLGKIWTSKRYFDYLVDQNEIHLLQGHAYAVLVIIDPVFWTGPYAEGQDDNAKDGYAFHFKRQLSDIKAERIIYITSADIIPEDGDELSPLRDPAGNPGINRQRDLYNFINKQFGRVLNVFIPELAISDPAFGVLGLLTPPADKKASLPVALLEQHQLYPIDRLVDDVERAIPLGIENVILATPPVTTCELVEQLYPELADNLPDARTSDPRGSTRTSIHSFHWHDPKDGYITTKEDLLNTLGAMLDH</sequence>
<dbReference type="RefSeq" id="WP_067774073.1">
    <property type="nucleotide sequence ID" value="NZ_LIGX01000017.1"/>
</dbReference>
<dbReference type="KEGG" id="agl:PYTT_1104"/>
<dbReference type="OrthoDB" id="197795at2"/>
<evidence type="ECO:0000313" key="1">
    <source>
        <dbReference type="EMBL" id="SEH83606.1"/>
    </source>
</evidence>